<feature type="region of interest" description="Disordered" evidence="7">
    <location>
        <begin position="217"/>
        <end position="241"/>
    </location>
</feature>
<evidence type="ECO:0000256" key="3">
    <source>
        <dbReference type="ARBA" id="ARBA00022980"/>
    </source>
</evidence>
<dbReference type="Proteomes" id="UP001586593">
    <property type="component" value="Unassembled WGS sequence"/>
</dbReference>
<reference evidence="8 9" key="1">
    <citation type="journal article" date="2024" name="Commun. Biol.">
        <title>Comparative genomic analysis of thermophilic fungi reveals convergent evolutionary adaptations and gene losses.</title>
        <authorList>
            <person name="Steindorff A.S."/>
            <person name="Aguilar-Pontes M.V."/>
            <person name="Robinson A.J."/>
            <person name="Andreopoulos B."/>
            <person name="LaButti K."/>
            <person name="Kuo A."/>
            <person name="Mondo S."/>
            <person name="Riley R."/>
            <person name="Otillar R."/>
            <person name="Haridas S."/>
            <person name="Lipzen A."/>
            <person name="Grimwood J."/>
            <person name="Schmutz J."/>
            <person name="Clum A."/>
            <person name="Reid I.D."/>
            <person name="Moisan M.C."/>
            <person name="Butler G."/>
            <person name="Nguyen T.T.M."/>
            <person name="Dewar K."/>
            <person name="Conant G."/>
            <person name="Drula E."/>
            <person name="Henrissat B."/>
            <person name="Hansel C."/>
            <person name="Singer S."/>
            <person name="Hutchinson M.I."/>
            <person name="de Vries R.P."/>
            <person name="Natvig D.O."/>
            <person name="Powell A.J."/>
            <person name="Tsang A."/>
            <person name="Grigoriev I.V."/>
        </authorList>
    </citation>
    <scope>NUCLEOTIDE SEQUENCE [LARGE SCALE GENOMIC DNA]</scope>
    <source>
        <strain evidence="8 9">ATCC 24622</strain>
    </source>
</reference>
<dbReference type="Pfam" id="PF13741">
    <property type="entry name" value="MRP-S25"/>
    <property type="match status" value="1"/>
</dbReference>
<dbReference type="InterPro" id="IPR016939">
    <property type="entry name" value="Ribosomal_mS23_fun"/>
</dbReference>
<comment type="subunit">
    <text evidence="6">Component of the mitochondrial small ribosomal subunit.</text>
</comment>
<evidence type="ECO:0000256" key="4">
    <source>
        <dbReference type="ARBA" id="ARBA00023128"/>
    </source>
</evidence>
<keyword evidence="3 6" id="KW-0689">Ribosomal protein</keyword>
<keyword evidence="5 6" id="KW-0687">Ribonucleoprotein</keyword>
<protein>
    <recommendedName>
        <fullName evidence="6">37S ribosomal protein S25, mitochondrial</fullName>
    </recommendedName>
</protein>
<dbReference type="CDD" id="cd23701">
    <property type="entry name" value="At1g26750"/>
    <property type="match status" value="1"/>
</dbReference>
<evidence type="ECO:0000256" key="6">
    <source>
        <dbReference type="PIRNR" id="PIRNR029764"/>
    </source>
</evidence>
<gene>
    <name evidence="8" type="ORF">VTK73DRAFT_8507</name>
</gene>
<comment type="subcellular location">
    <subcellularLocation>
        <location evidence="1 6">Mitochondrion</location>
    </subcellularLocation>
</comment>
<dbReference type="EMBL" id="JAZHXJ010000062">
    <property type="protein sequence ID" value="KAL1877598.1"/>
    <property type="molecule type" value="Genomic_DNA"/>
</dbReference>
<accession>A0ABR3XNN4</accession>
<dbReference type="PIRSF" id="PIRSF029764">
    <property type="entry name" value="RSM25"/>
    <property type="match status" value="1"/>
</dbReference>
<keyword evidence="9" id="KW-1185">Reference proteome</keyword>
<comment type="caution">
    <text evidence="8">The sequence shown here is derived from an EMBL/GenBank/DDBJ whole genome shotgun (WGS) entry which is preliminary data.</text>
</comment>
<dbReference type="InterPro" id="IPR059242">
    <property type="entry name" value="mS23_dom"/>
</dbReference>
<evidence type="ECO:0000313" key="9">
    <source>
        <dbReference type="Proteomes" id="UP001586593"/>
    </source>
</evidence>
<organism evidence="8 9">
    <name type="scientific">Phialemonium thermophilum</name>
    <dbReference type="NCBI Taxonomy" id="223376"/>
    <lineage>
        <taxon>Eukaryota</taxon>
        <taxon>Fungi</taxon>
        <taxon>Dikarya</taxon>
        <taxon>Ascomycota</taxon>
        <taxon>Pezizomycotina</taxon>
        <taxon>Sordariomycetes</taxon>
        <taxon>Sordariomycetidae</taxon>
        <taxon>Cephalothecales</taxon>
        <taxon>Cephalothecaceae</taxon>
        <taxon>Phialemonium</taxon>
    </lineage>
</organism>
<comment type="similarity">
    <text evidence="2">Belongs to the mitochondrion-specific ribosomal protein mS23 family.</text>
</comment>
<evidence type="ECO:0000313" key="8">
    <source>
        <dbReference type="EMBL" id="KAL1877598.1"/>
    </source>
</evidence>
<dbReference type="PANTHER" id="PTHR37799:SF1">
    <property type="entry name" value="SMALL RIBOSOMAL SUBUNIT PROTEIN MS23"/>
    <property type="match status" value="1"/>
</dbReference>
<evidence type="ECO:0000256" key="1">
    <source>
        <dbReference type="ARBA" id="ARBA00004173"/>
    </source>
</evidence>
<keyword evidence="4 6" id="KW-0496">Mitochondrion</keyword>
<evidence type="ECO:0000256" key="5">
    <source>
        <dbReference type="ARBA" id="ARBA00023274"/>
    </source>
</evidence>
<evidence type="ECO:0000256" key="2">
    <source>
        <dbReference type="ARBA" id="ARBA00009864"/>
    </source>
</evidence>
<proteinExistence type="inferred from homology"/>
<dbReference type="PANTHER" id="PTHR37799">
    <property type="entry name" value="37S RIBOSOMAL PROTEIN S25, MITOCHONDRIAL"/>
    <property type="match status" value="1"/>
</dbReference>
<sequence>MTRQFRPLRVYQTAKAAASSSIFPGQKNVPPAWLPAIESIPPTEVLTRPYAIQHREPNRRAKKPSKLYKPTRIVYPEDKLRRTFYRDHPWELARPRMILEMDGLDSRYCDWSKGVRQPGMALSGECVVQRQLWLMEHGGKTKEQAYDQARKEFYQLRQEEEVERRIAQEEARMVGAYFGKTAMQVGMELEDKEFERWKNWAQEQNIKIDAERSQAYTSFGNDAEEAEAAPGVVEEAEAQAA</sequence>
<evidence type="ECO:0000256" key="7">
    <source>
        <dbReference type="SAM" id="MobiDB-lite"/>
    </source>
</evidence>
<name>A0ABR3XNN4_9PEZI</name>